<dbReference type="EMBL" id="PNBX01000144">
    <property type="protein sequence ID" value="TMO62091.1"/>
    <property type="molecule type" value="Genomic_DNA"/>
</dbReference>
<dbReference type="Proteomes" id="UP000307217">
    <property type="component" value="Unassembled WGS sequence"/>
</dbReference>
<evidence type="ECO:0000313" key="4">
    <source>
        <dbReference type="Proteomes" id="UP000307217"/>
    </source>
</evidence>
<reference evidence="4" key="2">
    <citation type="submission" date="2019-06" db="EMBL/GenBank/DDBJ databases">
        <title>Co-occurence of chitin degradation, pigmentation and bioactivity in marine Pseudoalteromonas.</title>
        <authorList>
            <person name="Sonnenschein E.C."/>
            <person name="Bech P.K."/>
        </authorList>
    </citation>
    <scope>NUCLEOTIDE SEQUENCE [LARGE SCALE GENOMIC DNA]</scope>
    <source>
        <strain evidence="4">S3790</strain>
    </source>
</reference>
<name>A0A5S3UYD9_9GAMM</name>
<organism evidence="3 4">
    <name type="scientific">Pseudoalteromonas aurantia</name>
    <dbReference type="NCBI Taxonomy" id="43654"/>
    <lineage>
        <taxon>Bacteria</taxon>
        <taxon>Pseudomonadati</taxon>
        <taxon>Pseudomonadota</taxon>
        <taxon>Gammaproteobacteria</taxon>
        <taxon>Alteromonadales</taxon>
        <taxon>Pseudoalteromonadaceae</taxon>
        <taxon>Pseudoalteromonas</taxon>
    </lineage>
</organism>
<sequence>MRLLTASTLATIIMLTNTSYANEYSATLNEGKHRLNFDSNTTEHKFTLSGSELMRLSLSHDRNVDIDMYVNYGDNPVPFYSSSNLTNQCAPWNAPSISKYNGSKEECSINLAETNYDKKFKVLFKYSSNNPVSTEAVVRYYPTSCKPYLYSTRTVLKLCPVTHAQERHGYSYTEAERWKETVASDEHIEGDSHARDFNRGSKNDDKGEHLFAAFGGEVIYDGYSTGYGYNIVIYNSQYQVAARYAHLSYYTDETDIVTGQHIGQIGNSGTTDAHLHMAVYRNLKIGSTGYNQIIQGKRPASQYAAQFEFPSRSEFDIRP</sequence>
<dbReference type="Gene3D" id="2.70.70.10">
    <property type="entry name" value="Glucose Permease (Domain IIA)"/>
    <property type="match status" value="1"/>
</dbReference>
<dbReference type="OrthoDB" id="9810477at2"/>
<dbReference type="PANTHER" id="PTHR21666">
    <property type="entry name" value="PEPTIDASE-RELATED"/>
    <property type="match status" value="1"/>
</dbReference>
<proteinExistence type="predicted"/>
<feature type="signal peptide" evidence="1">
    <location>
        <begin position="1"/>
        <end position="21"/>
    </location>
</feature>
<dbReference type="InterPro" id="IPR050570">
    <property type="entry name" value="Cell_wall_metabolism_enzyme"/>
</dbReference>
<evidence type="ECO:0000256" key="1">
    <source>
        <dbReference type="SAM" id="SignalP"/>
    </source>
</evidence>
<feature type="chain" id="PRO_5024370104" description="M23ase beta-sheet core domain-containing protein" evidence="1">
    <location>
        <begin position="22"/>
        <end position="319"/>
    </location>
</feature>
<dbReference type="InterPro" id="IPR016047">
    <property type="entry name" value="M23ase_b-sheet_dom"/>
</dbReference>
<dbReference type="RefSeq" id="WP_138593761.1">
    <property type="nucleotide sequence ID" value="NZ_PNBX01000144.1"/>
</dbReference>
<evidence type="ECO:0000313" key="3">
    <source>
        <dbReference type="EMBL" id="TMO62091.1"/>
    </source>
</evidence>
<dbReference type="Pfam" id="PF01551">
    <property type="entry name" value="Peptidase_M23"/>
    <property type="match status" value="1"/>
</dbReference>
<dbReference type="GO" id="GO:0004222">
    <property type="term" value="F:metalloendopeptidase activity"/>
    <property type="evidence" value="ECO:0007669"/>
    <property type="project" value="TreeGrafter"/>
</dbReference>
<dbReference type="InterPro" id="IPR011055">
    <property type="entry name" value="Dup_hybrid_motif"/>
</dbReference>
<reference evidence="3 4" key="1">
    <citation type="submission" date="2018-01" db="EMBL/GenBank/DDBJ databases">
        <authorList>
            <person name="Paulsen S."/>
            <person name="Gram L.K."/>
        </authorList>
    </citation>
    <scope>NUCLEOTIDE SEQUENCE [LARGE SCALE GENOMIC DNA]</scope>
    <source>
        <strain evidence="3 4">S3790</strain>
    </source>
</reference>
<dbReference type="CDD" id="cd12797">
    <property type="entry name" value="M23_peptidase"/>
    <property type="match status" value="1"/>
</dbReference>
<dbReference type="PANTHER" id="PTHR21666:SF270">
    <property type="entry name" value="MUREIN HYDROLASE ACTIVATOR ENVC"/>
    <property type="match status" value="1"/>
</dbReference>
<comment type="caution">
    <text evidence="3">The sequence shown here is derived from an EMBL/GenBank/DDBJ whole genome shotgun (WGS) entry which is preliminary data.</text>
</comment>
<keyword evidence="1" id="KW-0732">Signal</keyword>
<dbReference type="AlphaFoldDB" id="A0A5S3UYD9"/>
<accession>A0A5S3UYD9</accession>
<evidence type="ECO:0000259" key="2">
    <source>
        <dbReference type="Pfam" id="PF01551"/>
    </source>
</evidence>
<dbReference type="SUPFAM" id="SSF51261">
    <property type="entry name" value="Duplicated hybrid motif"/>
    <property type="match status" value="1"/>
</dbReference>
<gene>
    <name evidence="3" type="ORF">CWC19_20600</name>
</gene>
<feature type="domain" description="M23ase beta-sheet core" evidence="2">
    <location>
        <begin position="206"/>
        <end position="282"/>
    </location>
</feature>
<protein>
    <recommendedName>
        <fullName evidence="2">M23ase beta-sheet core domain-containing protein</fullName>
    </recommendedName>
</protein>